<evidence type="ECO:0000313" key="3">
    <source>
        <dbReference type="Proteomes" id="UP000003250"/>
    </source>
</evidence>
<dbReference type="GO" id="GO:0005829">
    <property type="term" value="C:cytosol"/>
    <property type="evidence" value="ECO:0007669"/>
    <property type="project" value="TreeGrafter"/>
</dbReference>
<organism evidence="2 3">
    <name type="scientific">Mesorhizobium alhagi CCNWXJ12-2</name>
    <dbReference type="NCBI Taxonomy" id="1107882"/>
    <lineage>
        <taxon>Bacteria</taxon>
        <taxon>Pseudomonadati</taxon>
        <taxon>Pseudomonadota</taxon>
        <taxon>Alphaproteobacteria</taxon>
        <taxon>Hyphomicrobiales</taxon>
        <taxon>Phyllobacteriaceae</taxon>
        <taxon>Allomesorhizobium</taxon>
    </lineage>
</organism>
<protein>
    <submittedName>
        <fullName evidence="2">NAD(P)H dehydrogenase (Quinone):NADPH-dependent FMN reductase</fullName>
    </submittedName>
</protein>
<dbReference type="OrthoDB" id="9812295at2"/>
<keyword evidence="3" id="KW-1185">Reference proteome</keyword>
<dbReference type="InterPro" id="IPR005025">
    <property type="entry name" value="FMN_Rdtase-like_dom"/>
</dbReference>
<dbReference type="PANTHER" id="PTHR30543">
    <property type="entry name" value="CHROMATE REDUCTASE"/>
    <property type="match status" value="1"/>
</dbReference>
<reference evidence="2 3" key="1">
    <citation type="journal article" date="2012" name="J. Bacteriol.">
        <title>Draft Genome Sequence of Mesorhizobium alhagi CCNWXJ12-2T, a Novel Salt-Resistant Species Isolated from the Desert of Northwestern China.</title>
        <authorList>
            <person name="Zhou M."/>
            <person name="Chen W."/>
            <person name="Chen H."/>
            <person name="Wei G."/>
        </authorList>
    </citation>
    <scope>NUCLEOTIDE SEQUENCE [LARGE SCALE GENOMIC DNA]</scope>
    <source>
        <strain evidence="2 3">CCNWXJ12-2</strain>
    </source>
</reference>
<dbReference type="InterPro" id="IPR050712">
    <property type="entry name" value="NAD(P)H-dep_reductase"/>
</dbReference>
<dbReference type="PANTHER" id="PTHR30543:SF21">
    <property type="entry name" value="NAD(P)H-DEPENDENT FMN REDUCTASE LOT6"/>
    <property type="match status" value="1"/>
</dbReference>
<evidence type="ECO:0000313" key="2">
    <source>
        <dbReference type="EMBL" id="EHK52601.1"/>
    </source>
</evidence>
<evidence type="ECO:0000259" key="1">
    <source>
        <dbReference type="Pfam" id="PF03358"/>
    </source>
</evidence>
<proteinExistence type="predicted"/>
<feature type="domain" description="NADPH-dependent FMN reductase-like" evidence="1">
    <location>
        <begin position="4"/>
        <end position="148"/>
    </location>
</feature>
<gene>
    <name evidence="2" type="ORF">MAXJ12_34574</name>
</gene>
<name>H0I353_9HYPH</name>
<dbReference type="InterPro" id="IPR029039">
    <property type="entry name" value="Flavoprotein-like_sf"/>
</dbReference>
<dbReference type="EMBL" id="AHAM01000314">
    <property type="protein sequence ID" value="EHK52601.1"/>
    <property type="molecule type" value="Genomic_DNA"/>
</dbReference>
<dbReference type="GO" id="GO:0010181">
    <property type="term" value="F:FMN binding"/>
    <property type="evidence" value="ECO:0007669"/>
    <property type="project" value="TreeGrafter"/>
</dbReference>
<dbReference type="Gene3D" id="3.40.50.360">
    <property type="match status" value="1"/>
</dbReference>
<dbReference type="PATRIC" id="fig|1107882.3.peg.6669"/>
<accession>H0I353</accession>
<dbReference type="AlphaFoldDB" id="H0I353"/>
<dbReference type="SUPFAM" id="SSF52218">
    <property type="entry name" value="Flavoproteins"/>
    <property type="match status" value="1"/>
</dbReference>
<dbReference type="GO" id="GO:0016491">
    <property type="term" value="F:oxidoreductase activity"/>
    <property type="evidence" value="ECO:0007669"/>
    <property type="project" value="InterPro"/>
</dbReference>
<dbReference type="Proteomes" id="UP000003250">
    <property type="component" value="Unassembled WGS sequence"/>
</dbReference>
<dbReference type="Pfam" id="PF03358">
    <property type="entry name" value="FMN_red"/>
    <property type="match status" value="1"/>
</dbReference>
<sequence length="220" mass="24181">MPHKIAILVGSLRAGSLNRKIAELLVRMAPNDLSLEIVGIGDLPLYNEDLDENAPREWQAFRERIRASDAILFVTPEYNRSVPGVLKNAIDVGSRPEGASVWDGKPGGVITVSPGAIGGFGANHHLRQTFVFLNVLVMQQPEAYLGRADEIFDESGALGSERTREFLVNFIDAYARWVTTCLAAFQRAVAPRRAPDAEHEGFDGPQNVMRIEGMISAQRL</sequence>